<dbReference type="InterPro" id="IPR049704">
    <property type="entry name" value="Aminotrans_3_PPA_site"/>
</dbReference>
<protein>
    <submittedName>
        <fullName evidence="4">Adenosylmethionine-8-amino-7-oxononanoate aminotransferase</fullName>
        <ecNumber evidence="4">2.6.1.62</ecNumber>
    </submittedName>
</protein>
<dbReference type="CDD" id="cd00610">
    <property type="entry name" value="OAT_like"/>
    <property type="match status" value="1"/>
</dbReference>
<keyword evidence="4" id="KW-0808">Transferase</keyword>
<dbReference type="InterPro" id="IPR015422">
    <property type="entry name" value="PyrdxlP-dep_Trfase_small"/>
</dbReference>
<evidence type="ECO:0000256" key="3">
    <source>
        <dbReference type="RuleBase" id="RU003560"/>
    </source>
</evidence>
<name>A0ABM8YTW4_9BACI</name>
<evidence type="ECO:0000256" key="1">
    <source>
        <dbReference type="ARBA" id="ARBA00008954"/>
    </source>
</evidence>
<dbReference type="InterPro" id="IPR015421">
    <property type="entry name" value="PyrdxlP-dep_Trfase_major"/>
</dbReference>
<sequence length="431" mass="47520">MENKIIYPFSNLSKIENLIISNKNLHSSWVEDSVGNHFYNISNASLTMGAANPEIINEITEQYKKLSTGLLIGQGHTSAMELANKLISIFPSFSQVFFSNDGTGCIEASLKIARQYYLQKGFINKKKFISFSGAYHGTSYGSFSLSNIGVKEIYGPTLEKCIEAPFPNTFKSELTSENEVRTKIKEMEEIIAREGADKIAAIIIEPIQSVSGVRVVPKEYLSELKKISKSNDILLIFDEVTTGIGRAGEWSVNNLHNIDVDIINFSKGLTAGYFPLGVTLVKSDIKDSLITMGFPHGSTLAGHPVGCAISQKVLTIIEESNLISNAVVYGKLIKKELENNLVNHPFFGQIRGEGLMIGVEFVNNQDDKNPPPQHFQRIFTEELYKKGMLTLFSNGILSLYPPLNVSSIDADFIIESIITSANSAIKNSNSN</sequence>
<dbReference type="InterPro" id="IPR015424">
    <property type="entry name" value="PyrdxlP-dep_Trfase"/>
</dbReference>
<evidence type="ECO:0000313" key="5">
    <source>
        <dbReference type="Proteomes" id="UP000789833"/>
    </source>
</evidence>
<keyword evidence="4" id="KW-0032">Aminotransferase</keyword>
<keyword evidence="2 3" id="KW-0663">Pyridoxal phosphate</keyword>
<comment type="caution">
    <text evidence="4">The sequence shown here is derived from an EMBL/GenBank/DDBJ whole genome shotgun (WGS) entry which is preliminary data.</text>
</comment>
<dbReference type="GO" id="GO:0004015">
    <property type="term" value="F:adenosylmethionine-8-amino-7-oxononanoate transaminase activity"/>
    <property type="evidence" value="ECO:0007669"/>
    <property type="project" value="UniProtKB-EC"/>
</dbReference>
<keyword evidence="5" id="KW-1185">Reference proteome</keyword>
<organism evidence="4 5">
    <name type="scientific">Sutcliffiella rhizosphaerae</name>
    <dbReference type="NCBI Taxonomy" id="2880967"/>
    <lineage>
        <taxon>Bacteria</taxon>
        <taxon>Bacillati</taxon>
        <taxon>Bacillota</taxon>
        <taxon>Bacilli</taxon>
        <taxon>Bacillales</taxon>
        <taxon>Bacillaceae</taxon>
        <taxon>Sutcliffiella</taxon>
    </lineage>
</organism>
<dbReference type="RefSeq" id="WP_230504816.1">
    <property type="nucleotide sequence ID" value="NZ_CAKJTJ010000046.1"/>
</dbReference>
<gene>
    <name evidence="4" type="primary">bioA</name>
    <name evidence="4" type="ORF">BACCIP111883_04217</name>
</gene>
<dbReference type="PANTHER" id="PTHR43094:SF1">
    <property type="entry name" value="AMINOTRANSFERASE CLASS-III"/>
    <property type="match status" value="1"/>
</dbReference>
<dbReference type="Pfam" id="PF00202">
    <property type="entry name" value="Aminotran_3"/>
    <property type="match status" value="1"/>
</dbReference>
<comment type="similarity">
    <text evidence="1 3">Belongs to the class-III pyridoxal-phosphate-dependent aminotransferase family.</text>
</comment>
<dbReference type="EMBL" id="CAKJTJ010000046">
    <property type="protein sequence ID" value="CAG9623406.1"/>
    <property type="molecule type" value="Genomic_DNA"/>
</dbReference>
<accession>A0ABM8YTW4</accession>
<reference evidence="4 5" key="1">
    <citation type="submission" date="2021-10" db="EMBL/GenBank/DDBJ databases">
        <authorList>
            <person name="Criscuolo A."/>
        </authorList>
    </citation>
    <scope>NUCLEOTIDE SEQUENCE [LARGE SCALE GENOMIC DNA]</scope>
    <source>
        <strain evidence="5">CIP 111883</strain>
    </source>
</reference>
<dbReference type="EC" id="2.6.1.62" evidence="4"/>
<dbReference type="PROSITE" id="PS00600">
    <property type="entry name" value="AA_TRANSFER_CLASS_3"/>
    <property type="match status" value="1"/>
</dbReference>
<dbReference type="Gene3D" id="3.40.640.10">
    <property type="entry name" value="Type I PLP-dependent aspartate aminotransferase-like (Major domain)"/>
    <property type="match status" value="1"/>
</dbReference>
<dbReference type="SUPFAM" id="SSF53383">
    <property type="entry name" value="PLP-dependent transferases"/>
    <property type="match status" value="1"/>
</dbReference>
<dbReference type="Proteomes" id="UP000789833">
    <property type="component" value="Unassembled WGS sequence"/>
</dbReference>
<evidence type="ECO:0000313" key="4">
    <source>
        <dbReference type="EMBL" id="CAG9623406.1"/>
    </source>
</evidence>
<dbReference type="PANTHER" id="PTHR43094">
    <property type="entry name" value="AMINOTRANSFERASE"/>
    <property type="match status" value="1"/>
</dbReference>
<evidence type="ECO:0000256" key="2">
    <source>
        <dbReference type="ARBA" id="ARBA00022898"/>
    </source>
</evidence>
<dbReference type="Gene3D" id="3.90.1150.10">
    <property type="entry name" value="Aspartate Aminotransferase, domain 1"/>
    <property type="match status" value="1"/>
</dbReference>
<dbReference type="InterPro" id="IPR005814">
    <property type="entry name" value="Aminotrans_3"/>
</dbReference>
<proteinExistence type="inferred from homology"/>